<keyword evidence="1" id="KW-0472">Membrane</keyword>
<feature type="transmembrane region" description="Helical" evidence="1">
    <location>
        <begin position="114"/>
        <end position="139"/>
    </location>
</feature>
<dbReference type="AlphaFoldDB" id="A0A811PVU2"/>
<dbReference type="GO" id="GO:0042392">
    <property type="term" value="F:sphingosine-1-phosphate phosphatase activity"/>
    <property type="evidence" value="ECO:0007669"/>
    <property type="project" value="TreeGrafter"/>
</dbReference>
<proteinExistence type="predicted"/>
<dbReference type="EMBL" id="CAJGYO010000008">
    <property type="protein sequence ID" value="CAD6250013.1"/>
    <property type="molecule type" value="Genomic_DNA"/>
</dbReference>
<protein>
    <recommendedName>
        <fullName evidence="2">Phosphatidic acid phosphatase type 2/haloperoxidase domain-containing protein</fullName>
    </recommendedName>
</protein>
<comment type="caution">
    <text evidence="3">The sequence shown here is derived from an EMBL/GenBank/DDBJ whole genome shotgun (WGS) entry which is preliminary data.</text>
</comment>
<dbReference type="Gene3D" id="1.20.144.10">
    <property type="entry name" value="Phosphatidic acid phosphatase type 2/haloperoxidase"/>
    <property type="match status" value="1"/>
</dbReference>
<evidence type="ECO:0000256" key="1">
    <source>
        <dbReference type="SAM" id="Phobius"/>
    </source>
</evidence>
<dbReference type="SUPFAM" id="SSF48317">
    <property type="entry name" value="Acid phosphatase/Vanadium-dependent haloperoxidase"/>
    <property type="match status" value="1"/>
</dbReference>
<dbReference type="InterPro" id="IPR000326">
    <property type="entry name" value="PAP2/HPO"/>
</dbReference>
<keyword evidence="1" id="KW-1133">Transmembrane helix</keyword>
<dbReference type="PANTHER" id="PTHR14969:SF13">
    <property type="entry name" value="AT30094P"/>
    <property type="match status" value="1"/>
</dbReference>
<evidence type="ECO:0000313" key="4">
    <source>
        <dbReference type="Proteomes" id="UP000604825"/>
    </source>
</evidence>
<dbReference type="Proteomes" id="UP000604825">
    <property type="component" value="Unassembled WGS sequence"/>
</dbReference>
<keyword evidence="1" id="KW-0812">Transmembrane</keyword>
<dbReference type="Pfam" id="PF01569">
    <property type="entry name" value="PAP2"/>
    <property type="match status" value="1"/>
</dbReference>
<accession>A0A811PVU2</accession>
<name>A0A811PVU2_9POAL</name>
<evidence type="ECO:0000313" key="3">
    <source>
        <dbReference type="EMBL" id="CAD6250013.1"/>
    </source>
</evidence>
<dbReference type="SMART" id="SM00014">
    <property type="entry name" value="acidPPc"/>
    <property type="match status" value="1"/>
</dbReference>
<dbReference type="OrthoDB" id="10266771at2759"/>
<gene>
    <name evidence="3" type="ORF">NCGR_LOCUS33809</name>
</gene>
<feature type="transmembrane region" description="Helical" evidence="1">
    <location>
        <begin position="90"/>
        <end position="108"/>
    </location>
</feature>
<dbReference type="InterPro" id="IPR036938">
    <property type="entry name" value="PAP2/HPO_sf"/>
</dbReference>
<organism evidence="3 4">
    <name type="scientific">Miscanthus lutarioriparius</name>
    <dbReference type="NCBI Taxonomy" id="422564"/>
    <lineage>
        <taxon>Eukaryota</taxon>
        <taxon>Viridiplantae</taxon>
        <taxon>Streptophyta</taxon>
        <taxon>Embryophyta</taxon>
        <taxon>Tracheophyta</taxon>
        <taxon>Spermatophyta</taxon>
        <taxon>Magnoliopsida</taxon>
        <taxon>Liliopsida</taxon>
        <taxon>Poales</taxon>
        <taxon>Poaceae</taxon>
        <taxon>PACMAD clade</taxon>
        <taxon>Panicoideae</taxon>
        <taxon>Andropogonodae</taxon>
        <taxon>Andropogoneae</taxon>
        <taxon>Saccharinae</taxon>
        <taxon>Miscanthus</taxon>
    </lineage>
</organism>
<reference evidence="3" key="1">
    <citation type="submission" date="2020-10" db="EMBL/GenBank/DDBJ databases">
        <authorList>
            <person name="Han B."/>
            <person name="Lu T."/>
            <person name="Zhao Q."/>
            <person name="Huang X."/>
            <person name="Zhao Y."/>
        </authorList>
    </citation>
    <scope>NUCLEOTIDE SEQUENCE</scope>
</reference>
<evidence type="ECO:0000259" key="2">
    <source>
        <dbReference type="SMART" id="SM00014"/>
    </source>
</evidence>
<keyword evidence="4" id="KW-1185">Reference proteome</keyword>
<sequence length="240" mass="25700">MGRTHRNEILLRRISPRPRFQFDKLPQSPLPARMATATTTSPRALAPSKPTLLGGVRGLDAAVSLRLHALFLPVPRLLLKTLEIAGDGRIWLPVPISLLLLSASPANANASGAASPLLAGLVAGLVLDLILVGLVKVVVRRPRPAYNAKDMYVAVAADHWSFPSGHSSRAFLVASFLAGGGFRPREALFLWATATSASRVLLGRHYVLDVVAGACLGVFEAWLSNLLLRFVCAQSTFLVC</sequence>
<dbReference type="PANTHER" id="PTHR14969">
    <property type="entry name" value="SPHINGOSINE-1-PHOSPHATE PHOSPHOHYDROLASE"/>
    <property type="match status" value="1"/>
</dbReference>
<feature type="domain" description="Phosphatidic acid phosphatase type 2/haloperoxidase" evidence="2">
    <location>
        <begin position="118"/>
        <end position="225"/>
    </location>
</feature>
<dbReference type="CDD" id="cd03391">
    <property type="entry name" value="PAP2_containing_2_like"/>
    <property type="match status" value="1"/>
</dbReference>